<reference evidence="1" key="2">
    <citation type="journal article" date="2020" name="Nat. Commun.">
        <title>Large-scale genome sequencing of mycorrhizal fungi provides insights into the early evolution of symbiotic traits.</title>
        <authorList>
            <person name="Miyauchi S."/>
            <person name="Kiss E."/>
            <person name="Kuo A."/>
            <person name="Drula E."/>
            <person name="Kohler A."/>
            <person name="Sanchez-Garcia M."/>
            <person name="Morin E."/>
            <person name="Andreopoulos B."/>
            <person name="Barry K.W."/>
            <person name="Bonito G."/>
            <person name="Buee M."/>
            <person name="Carver A."/>
            <person name="Chen C."/>
            <person name="Cichocki N."/>
            <person name="Clum A."/>
            <person name="Culley D."/>
            <person name="Crous P.W."/>
            <person name="Fauchery L."/>
            <person name="Girlanda M."/>
            <person name="Hayes R.D."/>
            <person name="Keri Z."/>
            <person name="LaButti K."/>
            <person name="Lipzen A."/>
            <person name="Lombard V."/>
            <person name="Magnuson J."/>
            <person name="Maillard F."/>
            <person name="Murat C."/>
            <person name="Nolan M."/>
            <person name="Ohm R.A."/>
            <person name="Pangilinan J."/>
            <person name="Pereira M.F."/>
            <person name="Perotto S."/>
            <person name="Peter M."/>
            <person name="Pfister S."/>
            <person name="Riley R."/>
            <person name="Sitrit Y."/>
            <person name="Stielow J.B."/>
            <person name="Szollosi G."/>
            <person name="Zifcakova L."/>
            <person name="Stursova M."/>
            <person name="Spatafora J.W."/>
            <person name="Tedersoo L."/>
            <person name="Vaario L.M."/>
            <person name="Yamada A."/>
            <person name="Yan M."/>
            <person name="Wang P."/>
            <person name="Xu J."/>
            <person name="Bruns T."/>
            <person name="Baldrian P."/>
            <person name="Vilgalys R."/>
            <person name="Dunand C."/>
            <person name="Henrissat B."/>
            <person name="Grigoriev I.V."/>
            <person name="Hibbett D."/>
            <person name="Nagy L.G."/>
            <person name="Martin F.M."/>
        </authorList>
    </citation>
    <scope>NUCLEOTIDE SEQUENCE</scope>
    <source>
        <strain evidence="1">BED1</strain>
    </source>
</reference>
<proteinExistence type="predicted"/>
<name>A0AAD4G6W5_BOLED</name>
<evidence type="ECO:0000313" key="2">
    <source>
        <dbReference type="Proteomes" id="UP001194468"/>
    </source>
</evidence>
<evidence type="ECO:0000313" key="1">
    <source>
        <dbReference type="EMBL" id="KAF8422609.1"/>
    </source>
</evidence>
<dbReference type="Proteomes" id="UP001194468">
    <property type="component" value="Unassembled WGS sequence"/>
</dbReference>
<accession>A0AAD4G6W5</accession>
<keyword evidence="2" id="KW-1185">Reference proteome</keyword>
<comment type="caution">
    <text evidence="1">The sequence shown here is derived from an EMBL/GenBank/DDBJ whole genome shotgun (WGS) entry which is preliminary data.</text>
</comment>
<dbReference type="AlphaFoldDB" id="A0AAD4G6W5"/>
<dbReference type="EMBL" id="WHUW01000122">
    <property type="protein sequence ID" value="KAF8422609.1"/>
    <property type="molecule type" value="Genomic_DNA"/>
</dbReference>
<reference evidence="1" key="1">
    <citation type="submission" date="2019-10" db="EMBL/GenBank/DDBJ databases">
        <authorList>
            <consortium name="DOE Joint Genome Institute"/>
            <person name="Kuo A."/>
            <person name="Miyauchi S."/>
            <person name="Kiss E."/>
            <person name="Drula E."/>
            <person name="Kohler A."/>
            <person name="Sanchez-Garcia M."/>
            <person name="Andreopoulos B."/>
            <person name="Barry K.W."/>
            <person name="Bonito G."/>
            <person name="Buee M."/>
            <person name="Carver A."/>
            <person name="Chen C."/>
            <person name="Cichocki N."/>
            <person name="Clum A."/>
            <person name="Culley D."/>
            <person name="Crous P.W."/>
            <person name="Fauchery L."/>
            <person name="Girlanda M."/>
            <person name="Hayes R."/>
            <person name="Keri Z."/>
            <person name="LaButti K."/>
            <person name="Lipzen A."/>
            <person name="Lombard V."/>
            <person name="Magnuson J."/>
            <person name="Maillard F."/>
            <person name="Morin E."/>
            <person name="Murat C."/>
            <person name="Nolan M."/>
            <person name="Ohm R."/>
            <person name="Pangilinan J."/>
            <person name="Pereira M."/>
            <person name="Perotto S."/>
            <person name="Peter M."/>
            <person name="Riley R."/>
            <person name="Sitrit Y."/>
            <person name="Stielow B."/>
            <person name="Szollosi G."/>
            <person name="Zifcakova L."/>
            <person name="Stursova M."/>
            <person name="Spatafora J.W."/>
            <person name="Tedersoo L."/>
            <person name="Vaario L.-M."/>
            <person name="Yamada A."/>
            <person name="Yan M."/>
            <person name="Wang P."/>
            <person name="Xu J."/>
            <person name="Bruns T."/>
            <person name="Baldrian P."/>
            <person name="Vilgalys R."/>
            <person name="Henrissat B."/>
            <person name="Grigoriev I.V."/>
            <person name="Hibbett D."/>
            <person name="Nagy L.G."/>
            <person name="Martin F.M."/>
        </authorList>
    </citation>
    <scope>NUCLEOTIDE SEQUENCE</scope>
    <source>
        <strain evidence="1">BED1</strain>
    </source>
</reference>
<organism evidence="1 2">
    <name type="scientific">Boletus edulis BED1</name>
    <dbReference type="NCBI Taxonomy" id="1328754"/>
    <lineage>
        <taxon>Eukaryota</taxon>
        <taxon>Fungi</taxon>
        <taxon>Dikarya</taxon>
        <taxon>Basidiomycota</taxon>
        <taxon>Agaricomycotina</taxon>
        <taxon>Agaricomycetes</taxon>
        <taxon>Agaricomycetidae</taxon>
        <taxon>Boletales</taxon>
        <taxon>Boletineae</taxon>
        <taxon>Boletaceae</taxon>
        <taxon>Boletoideae</taxon>
        <taxon>Boletus</taxon>
    </lineage>
</organism>
<protein>
    <submittedName>
        <fullName evidence="1">Uncharacterized protein</fullName>
    </submittedName>
</protein>
<gene>
    <name evidence="1" type="ORF">L210DRAFT_2164947</name>
</gene>
<sequence>MIASASTKVSLQDGSQLRLNYRSSPEPPITPRLLVCSAVEVYPRIEQLWEKVVAASVSLCVRRCLTRLQFSKFGTASFSSQLLLRICMQHQRVTDDVMTVFKVLRDLFHWVPSKIRSRHRMTVNVFSYVGLPRVISPVPT</sequence>